<reference evidence="1 2" key="1">
    <citation type="submission" date="2019-01" db="EMBL/GenBank/DDBJ databases">
        <title>Nocardioides guangzhouensis sp. nov., an actinobacterium isolated from soil.</title>
        <authorList>
            <person name="Fu Y."/>
            <person name="Cai Y."/>
            <person name="Lin Z."/>
            <person name="Chen P."/>
        </authorList>
    </citation>
    <scope>NUCLEOTIDE SEQUENCE [LARGE SCALE GENOMIC DNA]</scope>
    <source>
        <strain evidence="1 2">130</strain>
    </source>
</reference>
<dbReference type="Gene3D" id="2.130.10.10">
    <property type="entry name" value="YVTN repeat-like/Quinoprotein amine dehydrogenase"/>
    <property type="match status" value="1"/>
</dbReference>
<dbReference type="RefSeq" id="WP_134720139.1">
    <property type="nucleotide sequence ID" value="NZ_SDKM01000039.1"/>
</dbReference>
<evidence type="ECO:0008006" key="3">
    <source>
        <dbReference type="Google" id="ProtNLM"/>
    </source>
</evidence>
<dbReference type="InterPro" id="IPR015943">
    <property type="entry name" value="WD40/YVTN_repeat-like_dom_sf"/>
</dbReference>
<sequence>MTLASPVSDRAWLIRPIGQGRQFAVSISTYAIAGDRTLSLIAPVAATSGAGPTDAAVSPDGRQLSVRMRAGSVASWRIGPSGSLTDAGTAAGTAFGISGLVAD</sequence>
<evidence type="ECO:0000313" key="2">
    <source>
        <dbReference type="Proteomes" id="UP000295198"/>
    </source>
</evidence>
<dbReference type="AlphaFoldDB" id="A0A4Q4Z5C1"/>
<accession>A0A4Q4Z5C1</accession>
<gene>
    <name evidence="1" type="ORF">EKO23_20345</name>
</gene>
<name>A0A4Q4Z5C1_9ACTN</name>
<protein>
    <recommendedName>
        <fullName evidence="3">Lactonase family protein</fullName>
    </recommendedName>
</protein>
<dbReference type="OrthoDB" id="9790815at2"/>
<comment type="caution">
    <text evidence="1">The sequence shown here is derived from an EMBL/GenBank/DDBJ whole genome shotgun (WGS) entry which is preliminary data.</text>
</comment>
<dbReference type="EMBL" id="SDKM01000039">
    <property type="protein sequence ID" value="RYP82970.1"/>
    <property type="molecule type" value="Genomic_DNA"/>
</dbReference>
<evidence type="ECO:0000313" key="1">
    <source>
        <dbReference type="EMBL" id="RYP82970.1"/>
    </source>
</evidence>
<dbReference type="Proteomes" id="UP000295198">
    <property type="component" value="Unassembled WGS sequence"/>
</dbReference>
<organism evidence="1 2">
    <name type="scientific">Nocardioides guangzhouensis</name>
    <dbReference type="NCBI Taxonomy" id="2497878"/>
    <lineage>
        <taxon>Bacteria</taxon>
        <taxon>Bacillati</taxon>
        <taxon>Actinomycetota</taxon>
        <taxon>Actinomycetes</taxon>
        <taxon>Propionibacteriales</taxon>
        <taxon>Nocardioidaceae</taxon>
        <taxon>Nocardioides</taxon>
    </lineage>
</organism>
<proteinExistence type="predicted"/>
<keyword evidence="2" id="KW-1185">Reference proteome</keyword>